<feature type="domain" description="Glycosyltransferase subfamily 4-like N-terminal" evidence="2">
    <location>
        <begin position="14"/>
        <end position="189"/>
    </location>
</feature>
<dbReference type="KEGG" id="blau:DQQ01_08355"/>
<dbReference type="Proteomes" id="UP000250003">
    <property type="component" value="Chromosome"/>
</dbReference>
<keyword evidence="3" id="KW-0808">Transferase</keyword>
<keyword evidence="4" id="KW-1185">Reference proteome</keyword>
<accession>A0A2Z4UAS7</accession>
<dbReference type="SUPFAM" id="SSF53756">
    <property type="entry name" value="UDP-Glycosyltransferase/glycogen phosphorylase"/>
    <property type="match status" value="1"/>
</dbReference>
<gene>
    <name evidence="3" type="ORF">DQQ01_08355</name>
</gene>
<dbReference type="EMBL" id="CP030280">
    <property type="protein sequence ID" value="AWY98155.1"/>
    <property type="molecule type" value="Genomic_DNA"/>
</dbReference>
<dbReference type="Gene3D" id="3.40.50.2000">
    <property type="entry name" value="Glycogen Phosphorylase B"/>
    <property type="match status" value="2"/>
</dbReference>
<organism evidence="3 4">
    <name type="scientific">Blautia argi</name>
    <dbReference type="NCBI Taxonomy" id="1912897"/>
    <lineage>
        <taxon>Bacteria</taxon>
        <taxon>Bacillati</taxon>
        <taxon>Bacillota</taxon>
        <taxon>Clostridia</taxon>
        <taxon>Lachnospirales</taxon>
        <taxon>Lachnospiraceae</taxon>
        <taxon>Blautia</taxon>
    </lineage>
</organism>
<dbReference type="RefSeq" id="WP_111919644.1">
    <property type="nucleotide sequence ID" value="NZ_CAUWHR010000004.1"/>
</dbReference>
<dbReference type="InterPro" id="IPR050194">
    <property type="entry name" value="Glycosyltransferase_grp1"/>
</dbReference>
<dbReference type="Pfam" id="PF13439">
    <property type="entry name" value="Glyco_transf_4"/>
    <property type="match status" value="1"/>
</dbReference>
<evidence type="ECO:0000313" key="3">
    <source>
        <dbReference type="EMBL" id="AWY98155.1"/>
    </source>
</evidence>
<proteinExistence type="predicted"/>
<dbReference type="InterPro" id="IPR001296">
    <property type="entry name" value="Glyco_trans_1"/>
</dbReference>
<dbReference type="GO" id="GO:0016758">
    <property type="term" value="F:hexosyltransferase activity"/>
    <property type="evidence" value="ECO:0007669"/>
    <property type="project" value="TreeGrafter"/>
</dbReference>
<name>A0A2Z4UAS7_9FIRM</name>
<dbReference type="PANTHER" id="PTHR45947">
    <property type="entry name" value="SULFOQUINOVOSYL TRANSFERASE SQD2"/>
    <property type="match status" value="1"/>
</dbReference>
<evidence type="ECO:0000313" key="4">
    <source>
        <dbReference type="Proteomes" id="UP000250003"/>
    </source>
</evidence>
<evidence type="ECO:0000259" key="2">
    <source>
        <dbReference type="Pfam" id="PF13439"/>
    </source>
</evidence>
<evidence type="ECO:0000259" key="1">
    <source>
        <dbReference type="Pfam" id="PF00534"/>
    </source>
</evidence>
<dbReference type="InterPro" id="IPR028098">
    <property type="entry name" value="Glyco_trans_4-like_N"/>
</dbReference>
<dbReference type="AlphaFoldDB" id="A0A2Z4UAS7"/>
<dbReference type="PANTHER" id="PTHR45947:SF3">
    <property type="entry name" value="SULFOQUINOVOSYL TRANSFERASE SQD2"/>
    <property type="match status" value="1"/>
</dbReference>
<feature type="domain" description="Glycosyl transferase family 1" evidence="1">
    <location>
        <begin position="200"/>
        <end position="368"/>
    </location>
</feature>
<dbReference type="CDD" id="cd03817">
    <property type="entry name" value="GT4_UGDG-like"/>
    <property type="match status" value="1"/>
</dbReference>
<sequence length="426" mass="49123">MKILITTDWYKPIINGVVTSVLNLKKELEERGHEVRVLTLSRTYESYQEAGIYYIKSVNLEKIYPNVRGVLPHIEKLVRELTDWNPDIVHSQCEFMTFSYAVKISKKCGCPLVHTYHTVYEDYVHYLPGGISRYPMGRILEKRAVAQFSRSVLKKASQVIVPTEKVEKLLKSYEVKNPISVIPSGIDLQNFCRCLSQAEKQSLKKQWNIPLDNHVLVSVGRLAKEKNLEELLRFFAKLVKEEKREKLTFLIAGDGPDRERLEKLAEELDIQEKTVFTGMINPKEVGKYYQLGDVFVCASNSETQGITYIEALASGVPALCRKDECLNQVITDGYNGFQYDSYTYFKMHLDYLLEKEDRRKEMGKCAKETACLYSTWNFCTMAERLYKETLVQQGVAGLSEKKQEEQGYSRGFSFAWNKRNLVKRGA</sequence>
<reference evidence="4" key="1">
    <citation type="submission" date="2018-06" db="EMBL/GenBank/DDBJ databases">
        <title>Description of Blautia argi sp. nov., a new anaerobic isolated from dog feces.</title>
        <authorList>
            <person name="Chang Y.-H."/>
            <person name="Paek J."/>
            <person name="Shin Y."/>
        </authorList>
    </citation>
    <scope>NUCLEOTIDE SEQUENCE [LARGE SCALE GENOMIC DNA]</scope>
    <source>
        <strain evidence="4">KCTC 15426</strain>
    </source>
</reference>
<dbReference type="Pfam" id="PF00534">
    <property type="entry name" value="Glycos_transf_1"/>
    <property type="match status" value="1"/>
</dbReference>
<protein>
    <submittedName>
        <fullName evidence="3">Glycosyltransferase family 4 protein</fullName>
    </submittedName>
</protein>
<dbReference type="OrthoDB" id="9802525at2"/>